<keyword evidence="2" id="KW-0547">Nucleotide-binding</keyword>
<dbReference type="PRINTS" id="PR00449">
    <property type="entry name" value="RASTRNSFRMNG"/>
</dbReference>
<keyword evidence="5" id="KW-1185">Reference proteome</keyword>
<organism evidence="5 6">
    <name type="scientific">Priapulus caudatus</name>
    <name type="common">Priapulid worm</name>
    <dbReference type="NCBI Taxonomy" id="37621"/>
    <lineage>
        <taxon>Eukaryota</taxon>
        <taxon>Metazoa</taxon>
        <taxon>Ecdysozoa</taxon>
        <taxon>Scalidophora</taxon>
        <taxon>Priapulida</taxon>
        <taxon>Priapulimorpha</taxon>
        <taxon>Priapulimorphida</taxon>
        <taxon>Priapulidae</taxon>
        <taxon>Priapulus</taxon>
    </lineage>
</organism>
<dbReference type="SMART" id="SM00174">
    <property type="entry name" value="RHO"/>
    <property type="match status" value="1"/>
</dbReference>
<dbReference type="SMART" id="SM00173">
    <property type="entry name" value="RAS"/>
    <property type="match status" value="1"/>
</dbReference>
<dbReference type="Gene3D" id="3.40.50.300">
    <property type="entry name" value="P-loop containing nucleotide triphosphate hydrolases"/>
    <property type="match status" value="1"/>
</dbReference>
<dbReference type="NCBIfam" id="TIGR00231">
    <property type="entry name" value="small_GTP"/>
    <property type="match status" value="1"/>
</dbReference>
<dbReference type="InterPro" id="IPR001623">
    <property type="entry name" value="DnaJ_domain"/>
</dbReference>
<sequence>MDSDKSASQPLRVKVISMGNPKVGKSCVIKRYCEKRFITKYLATIGIDYGVTKVTVQDREVRVNIFDMAGHPIFYQVRNEFYNETNGILLVYDVTDRNSFGALQEWLDEMKNEMGNPSDMSNGVFIVCANKIDKKREVEELEGRLWAETKGFLYFETSAQSGQGITDMFETLFREMVNVLENGPQPLVTPENTSGLSMGYTKEQIEAIHRLKYCKNSFEKLGLKVGATRDEVNKAYRRLAVLLHPDKSIAPGSEDAFKILVKVRSTLLNIAF</sequence>
<dbReference type="Pfam" id="PF00071">
    <property type="entry name" value="Ras"/>
    <property type="match status" value="1"/>
</dbReference>
<evidence type="ECO:0000313" key="5">
    <source>
        <dbReference type="Proteomes" id="UP000695022"/>
    </source>
</evidence>
<dbReference type="SUPFAM" id="SSF46565">
    <property type="entry name" value="Chaperone J-domain"/>
    <property type="match status" value="1"/>
</dbReference>
<evidence type="ECO:0000256" key="2">
    <source>
        <dbReference type="ARBA" id="ARBA00022741"/>
    </source>
</evidence>
<dbReference type="InterPro" id="IPR001806">
    <property type="entry name" value="Small_GTPase"/>
</dbReference>
<dbReference type="InterPro" id="IPR005225">
    <property type="entry name" value="Small_GTP-bd"/>
</dbReference>
<reference evidence="6" key="1">
    <citation type="submission" date="2025-08" db="UniProtKB">
        <authorList>
            <consortium name="RefSeq"/>
        </authorList>
    </citation>
    <scope>IDENTIFICATION</scope>
</reference>
<evidence type="ECO:0000256" key="1">
    <source>
        <dbReference type="ARBA" id="ARBA00006270"/>
    </source>
</evidence>
<dbReference type="InterPro" id="IPR036869">
    <property type="entry name" value="J_dom_sf"/>
</dbReference>
<dbReference type="PANTHER" id="PTHR47981:SF20">
    <property type="entry name" value="RAS-RELATED PROTEIN RAB-7A"/>
    <property type="match status" value="1"/>
</dbReference>
<dbReference type="SMART" id="SM00271">
    <property type="entry name" value="DnaJ"/>
    <property type="match status" value="1"/>
</dbReference>
<dbReference type="RefSeq" id="XP_014674986.1">
    <property type="nucleotide sequence ID" value="XM_014819500.1"/>
</dbReference>
<dbReference type="PANTHER" id="PTHR47981">
    <property type="entry name" value="RAB FAMILY"/>
    <property type="match status" value="1"/>
</dbReference>
<evidence type="ECO:0000259" key="4">
    <source>
        <dbReference type="PROSITE" id="PS50076"/>
    </source>
</evidence>
<accession>A0ABM1ES15</accession>
<protein>
    <submittedName>
        <fullName evidence="6">DnaJ homolog subfamily C member 27-like isoform X1</fullName>
    </submittedName>
</protein>
<dbReference type="PROSITE" id="PS51419">
    <property type="entry name" value="RAB"/>
    <property type="match status" value="1"/>
</dbReference>
<dbReference type="Pfam" id="PF00226">
    <property type="entry name" value="DnaJ"/>
    <property type="match status" value="1"/>
</dbReference>
<evidence type="ECO:0000313" key="6">
    <source>
        <dbReference type="RefSeq" id="XP_014674986.1"/>
    </source>
</evidence>
<dbReference type="PROSITE" id="PS50076">
    <property type="entry name" value="DNAJ_2"/>
    <property type="match status" value="1"/>
</dbReference>
<dbReference type="Gene3D" id="1.10.287.110">
    <property type="entry name" value="DnaJ domain"/>
    <property type="match status" value="1"/>
</dbReference>
<dbReference type="GeneID" id="106815077"/>
<dbReference type="PRINTS" id="PR00625">
    <property type="entry name" value="JDOMAIN"/>
</dbReference>
<dbReference type="SUPFAM" id="SSF52540">
    <property type="entry name" value="P-loop containing nucleoside triphosphate hydrolases"/>
    <property type="match status" value="1"/>
</dbReference>
<dbReference type="SMART" id="SM00175">
    <property type="entry name" value="RAB"/>
    <property type="match status" value="1"/>
</dbReference>
<dbReference type="Proteomes" id="UP000695022">
    <property type="component" value="Unplaced"/>
</dbReference>
<comment type="similarity">
    <text evidence="1">Belongs to the small GTPase superfamily. Rab family.</text>
</comment>
<evidence type="ECO:0000256" key="3">
    <source>
        <dbReference type="ARBA" id="ARBA00023134"/>
    </source>
</evidence>
<proteinExistence type="inferred from homology"/>
<dbReference type="PROSITE" id="PS51421">
    <property type="entry name" value="RAS"/>
    <property type="match status" value="1"/>
</dbReference>
<keyword evidence="3" id="KW-0342">GTP-binding</keyword>
<dbReference type="SMART" id="SM00176">
    <property type="entry name" value="RAN"/>
    <property type="match status" value="1"/>
</dbReference>
<gene>
    <name evidence="6" type="primary">LOC106815077</name>
</gene>
<dbReference type="CDD" id="cd04119">
    <property type="entry name" value="RJL"/>
    <property type="match status" value="1"/>
</dbReference>
<dbReference type="InterPro" id="IPR027417">
    <property type="entry name" value="P-loop_NTPase"/>
</dbReference>
<dbReference type="CDD" id="cd06257">
    <property type="entry name" value="DnaJ"/>
    <property type="match status" value="1"/>
</dbReference>
<name>A0ABM1ES15_PRICU</name>
<feature type="domain" description="J" evidence="4">
    <location>
        <begin position="216"/>
        <end position="272"/>
    </location>
</feature>